<dbReference type="Proteomes" id="UP000238701">
    <property type="component" value="Unassembled WGS sequence"/>
</dbReference>
<name>A0A2U3LAJ2_9BACT</name>
<gene>
    <name evidence="1" type="ORF">SBA1_90098</name>
</gene>
<accession>A0A2U3LAJ2</accession>
<protein>
    <submittedName>
        <fullName evidence="1">Uncharacterized protein</fullName>
    </submittedName>
</protein>
<dbReference type="AlphaFoldDB" id="A0A2U3LAJ2"/>
<sequence>MLIAAQEGLKRIPRRLGHLPDWRRTEACDTTTPVSLIVRVYRTYPWYPEPQLLPIQEIGTRFQVFS</sequence>
<proteinExistence type="predicted"/>
<evidence type="ECO:0000313" key="2">
    <source>
        <dbReference type="Proteomes" id="UP000238701"/>
    </source>
</evidence>
<organism evidence="1 2">
    <name type="scientific">Candidatus Sulfotelmatobacter kueseliae</name>
    <dbReference type="NCBI Taxonomy" id="2042962"/>
    <lineage>
        <taxon>Bacteria</taxon>
        <taxon>Pseudomonadati</taxon>
        <taxon>Acidobacteriota</taxon>
        <taxon>Terriglobia</taxon>
        <taxon>Terriglobales</taxon>
        <taxon>Candidatus Korobacteraceae</taxon>
        <taxon>Candidatus Sulfotelmatobacter</taxon>
    </lineage>
</organism>
<reference evidence="2" key="1">
    <citation type="submission" date="2018-02" db="EMBL/GenBank/DDBJ databases">
        <authorList>
            <person name="Hausmann B."/>
        </authorList>
    </citation>
    <scope>NUCLEOTIDE SEQUENCE [LARGE SCALE GENOMIC DNA]</scope>
    <source>
        <strain evidence="2">Peat soil MAG SbA1</strain>
    </source>
</reference>
<evidence type="ECO:0000313" key="1">
    <source>
        <dbReference type="EMBL" id="SPF48964.1"/>
    </source>
</evidence>
<dbReference type="EMBL" id="OMOD01000188">
    <property type="protein sequence ID" value="SPF48964.1"/>
    <property type="molecule type" value="Genomic_DNA"/>
</dbReference>